<dbReference type="AlphaFoldDB" id="H6SID3"/>
<dbReference type="PANTHER" id="PTHR43415">
    <property type="entry name" value="SPERMIDINE N(1)-ACETYLTRANSFERASE"/>
    <property type="match status" value="1"/>
</dbReference>
<dbReference type="Pfam" id="PF13302">
    <property type="entry name" value="Acetyltransf_3"/>
    <property type="match status" value="1"/>
</dbReference>
<dbReference type="PATRIC" id="fig|1150469.3.peg.23"/>
<dbReference type="EMBL" id="HE663493">
    <property type="protein sequence ID" value="CCG06608.1"/>
    <property type="molecule type" value="Genomic_DNA"/>
</dbReference>
<dbReference type="eggNOG" id="COG1670">
    <property type="taxonomic scope" value="Bacteria"/>
</dbReference>
<dbReference type="SUPFAM" id="SSF55729">
    <property type="entry name" value="Acyl-CoA N-acyltransferases (Nat)"/>
    <property type="match status" value="1"/>
</dbReference>
<gene>
    <name evidence="2" type="ORF">RSPPHO_03269</name>
</gene>
<feature type="non-terminal residue" evidence="2">
    <location>
        <position position="1"/>
    </location>
</feature>
<dbReference type="Gene3D" id="3.40.630.30">
    <property type="match status" value="1"/>
</dbReference>
<sequence length="208" mass="24375">NKVTKKLTQFTRELYMLRSNRLLLRAIEESDLPIISFWRSQPEVYEYFYEYLPISVRQQKNWYEKQLQDSSEINFVVADIKTGKAIGTVSIYHIDRRSRKAEWGRLIIGDPSARSGGKGAEIEALVLQYSFEHLNLNKLYCEVLLQNEKVVSLHKKFGFHHEGVLRQHAFKAGKYEDVVMLSMLAEEYFFNKDKGKLAEIFTRMNGNI</sequence>
<dbReference type="Proteomes" id="UP000033220">
    <property type="component" value="Chromosome DSM 122"/>
</dbReference>
<evidence type="ECO:0000313" key="3">
    <source>
        <dbReference type="Proteomes" id="UP000033220"/>
    </source>
</evidence>
<organism evidence="2 3">
    <name type="scientific">Pararhodospirillum photometricum DSM 122</name>
    <dbReference type="NCBI Taxonomy" id="1150469"/>
    <lineage>
        <taxon>Bacteria</taxon>
        <taxon>Pseudomonadati</taxon>
        <taxon>Pseudomonadota</taxon>
        <taxon>Alphaproteobacteria</taxon>
        <taxon>Rhodospirillales</taxon>
        <taxon>Rhodospirillaceae</taxon>
        <taxon>Pararhodospirillum</taxon>
    </lineage>
</organism>
<dbReference type="KEGG" id="rpm:RSPPHO_03269"/>
<name>H6SID3_PARPM</name>
<feature type="domain" description="N-acetyltransferase" evidence="1">
    <location>
        <begin position="22"/>
        <end position="185"/>
    </location>
</feature>
<evidence type="ECO:0000313" key="2">
    <source>
        <dbReference type="EMBL" id="CCG06608.1"/>
    </source>
</evidence>
<dbReference type="STRING" id="1150469.RSPPHO_03269"/>
<dbReference type="InterPro" id="IPR000182">
    <property type="entry name" value="GNAT_dom"/>
</dbReference>
<proteinExistence type="predicted"/>
<dbReference type="PANTHER" id="PTHR43415:SF3">
    <property type="entry name" value="GNAT-FAMILY ACETYLTRANSFERASE"/>
    <property type="match status" value="1"/>
</dbReference>
<dbReference type="InterPro" id="IPR020036">
    <property type="entry name" value="PseH"/>
</dbReference>
<dbReference type="InterPro" id="IPR016181">
    <property type="entry name" value="Acyl_CoA_acyltransferase"/>
</dbReference>
<protein>
    <submittedName>
        <fullName evidence="2">GCN5-related N-acetyltransferase</fullName>
    </submittedName>
</protein>
<dbReference type="GO" id="GO:0016747">
    <property type="term" value="F:acyltransferase activity, transferring groups other than amino-acyl groups"/>
    <property type="evidence" value="ECO:0007669"/>
    <property type="project" value="InterPro"/>
</dbReference>
<dbReference type="PROSITE" id="PS51186">
    <property type="entry name" value="GNAT"/>
    <property type="match status" value="1"/>
</dbReference>
<keyword evidence="3" id="KW-1185">Reference proteome</keyword>
<reference evidence="2 3" key="1">
    <citation type="submission" date="2012-02" db="EMBL/GenBank/DDBJ databases">
        <title>Shotgun genome sequence of Phaeospirillum photometricum DSM 122.</title>
        <authorList>
            <person name="Duquesne K."/>
            <person name="Sturgis J."/>
        </authorList>
    </citation>
    <scope>NUCLEOTIDE SEQUENCE [LARGE SCALE GENOMIC DNA]</scope>
    <source>
        <strain evidence="3">DSM122</strain>
    </source>
</reference>
<dbReference type="NCBIfam" id="TIGR03585">
    <property type="entry name" value="PseH"/>
    <property type="match status" value="1"/>
</dbReference>
<evidence type="ECO:0000259" key="1">
    <source>
        <dbReference type="PROSITE" id="PS51186"/>
    </source>
</evidence>
<dbReference type="HOGENOM" id="CLU_013985_3_2_5"/>
<accession>H6SID3</accession>
<keyword evidence="2" id="KW-0808">Transferase</keyword>